<proteinExistence type="predicted"/>
<dbReference type="RefSeq" id="XP_007312508.1">
    <property type="nucleotide sequence ID" value="XM_007312446.1"/>
</dbReference>
<organism>
    <name type="scientific">Serpula lacrymans var. lacrymans (strain S7.9)</name>
    <name type="common">Dry rot fungus</name>
    <dbReference type="NCBI Taxonomy" id="578457"/>
    <lineage>
        <taxon>Eukaryota</taxon>
        <taxon>Fungi</taxon>
        <taxon>Dikarya</taxon>
        <taxon>Basidiomycota</taxon>
        <taxon>Agaricomycotina</taxon>
        <taxon>Agaricomycetes</taxon>
        <taxon>Agaricomycetidae</taxon>
        <taxon>Boletales</taxon>
        <taxon>Coniophorineae</taxon>
        <taxon>Serpulaceae</taxon>
        <taxon>Serpula</taxon>
    </lineage>
</organism>
<dbReference type="EMBL" id="GL945428">
    <property type="protein sequence ID" value="EGO30624.1"/>
    <property type="molecule type" value="Genomic_DNA"/>
</dbReference>
<name>F8NEJ0_SERL9</name>
<gene>
    <name evidence="1" type="ORF">SERLADRAFT_432204</name>
</gene>
<sequence length="132" mass="14971">MHNVRKCNKTTCWDGSPAHCSRGEKGLLQGPTGHIICINWQHPVRFKITNHNWRHECSAPNIMELTNALANRKTKALTPYKPDTWCTILNDTGPHQSTPKTAYIGGYNNLPTKCIAIGITIRNCWHTWQLNP</sequence>
<accession>F8NEJ0</accession>
<dbReference type="AlphaFoldDB" id="F8NEJ0"/>
<reference evidence="1" key="1">
    <citation type="submission" date="2011-04" db="EMBL/GenBank/DDBJ databases">
        <title>Evolution of plant cell wall degrading machinery underlies the functional diversity of forest fungi.</title>
        <authorList>
            <consortium name="US DOE Joint Genome Institute (JGI-PGF)"/>
            <person name="Eastwood D.C."/>
            <person name="Floudas D."/>
            <person name="Binder M."/>
            <person name="Majcherczyk A."/>
            <person name="Schneider P."/>
            <person name="Aerts A."/>
            <person name="Asiegbu F.O."/>
            <person name="Baker S.E."/>
            <person name="Barry K."/>
            <person name="Bendiksby M."/>
            <person name="Blumentritt M."/>
            <person name="Coutinho P.M."/>
            <person name="Cullen D."/>
            <person name="Cullen D."/>
            <person name="Gathman A."/>
            <person name="Goodell B."/>
            <person name="Henrissat B."/>
            <person name="Ihrmark K."/>
            <person name="Kauserud H."/>
            <person name="Kohler A."/>
            <person name="LaButti K."/>
            <person name="Lapidus A."/>
            <person name="Lavin J.L."/>
            <person name="Lee Y.-H."/>
            <person name="Lindquist E."/>
            <person name="Lilly W."/>
            <person name="Lucas S."/>
            <person name="Morin E."/>
            <person name="Murat C."/>
            <person name="Oguiza J.A."/>
            <person name="Park J."/>
            <person name="Pisabarro A.G."/>
            <person name="Riley R."/>
            <person name="Rosling A."/>
            <person name="Salamov A."/>
            <person name="Schmidt O."/>
            <person name="Schmutz J."/>
            <person name="Skrede I."/>
            <person name="Stenlid J."/>
            <person name="Wiebenga A."/>
            <person name="Xie X."/>
            <person name="Kues U."/>
            <person name="Hibbett D.S."/>
            <person name="Hoffmeister D."/>
            <person name="Hogberg N."/>
            <person name="Martin F."/>
            <person name="Grigoriev I.V."/>
            <person name="Watkinson S.C."/>
        </authorList>
    </citation>
    <scope>NUCLEOTIDE SEQUENCE</scope>
    <source>
        <strain evidence="1">S7.9</strain>
    </source>
</reference>
<dbReference type="GeneID" id="18813947"/>
<evidence type="ECO:0000313" key="1">
    <source>
        <dbReference type="EMBL" id="EGO30624.1"/>
    </source>
</evidence>
<dbReference type="KEGG" id="sla:SERLADRAFT_432204"/>
<dbReference type="HOGENOM" id="CLU_1918368_0_0_1"/>
<protein>
    <submittedName>
        <fullName evidence="1">Uncharacterized protein</fullName>
    </submittedName>
</protein>
<dbReference type="Proteomes" id="UP000008064">
    <property type="component" value="Unassembled WGS sequence"/>
</dbReference>
<dbReference type="OrthoDB" id="2158839at2759"/>